<reference evidence="3 4" key="1">
    <citation type="submission" date="2019-08" db="EMBL/GenBank/DDBJ databases">
        <title>Genome of Luteibaculum oceani JCM 18817.</title>
        <authorList>
            <person name="Bowman J.P."/>
        </authorList>
    </citation>
    <scope>NUCLEOTIDE SEQUENCE [LARGE SCALE GENOMIC DNA]</scope>
    <source>
        <strain evidence="3 4">JCM 18817</strain>
    </source>
</reference>
<keyword evidence="4" id="KW-1185">Reference proteome</keyword>
<dbReference type="Proteomes" id="UP000321168">
    <property type="component" value="Unassembled WGS sequence"/>
</dbReference>
<gene>
    <name evidence="3" type="primary">yaiO</name>
    <name evidence="3" type="ORF">FRX97_03385</name>
</gene>
<feature type="repeat" description="TPR" evidence="1">
    <location>
        <begin position="41"/>
        <end position="74"/>
    </location>
</feature>
<dbReference type="OrthoDB" id="742239at2"/>
<evidence type="ECO:0000256" key="1">
    <source>
        <dbReference type="PROSITE-ProRule" id="PRU00339"/>
    </source>
</evidence>
<accession>A0A5C6VB39</accession>
<dbReference type="Pfam" id="PF19413">
    <property type="entry name" value="YaiO"/>
    <property type="match status" value="1"/>
</dbReference>
<dbReference type="AlphaFoldDB" id="A0A5C6VB39"/>
<dbReference type="Gene3D" id="1.25.40.10">
    <property type="entry name" value="Tetratricopeptide repeat domain"/>
    <property type="match status" value="1"/>
</dbReference>
<evidence type="ECO:0000313" key="4">
    <source>
        <dbReference type="Proteomes" id="UP000321168"/>
    </source>
</evidence>
<proteinExistence type="predicted"/>
<evidence type="ECO:0000313" key="3">
    <source>
        <dbReference type="EMBL" id="TXC82150.1"/>
    </source>
</evidence>
<evidence type="ECO:0000259" key="2">
    <source>
        <dbReference type="Pfam" id="PF19413"/>
    </source>
</evidence>
<comment type="caution">
    <text evidence="3">The sequence shown here is derived from an EMBL/GenBank/DDBJ whole genome shotgun (WGS) entry which is preliminary data.</text>
</comment>
<sequence>MTKRPSSSISKSWNLTVGLTLCFIILALTGLKAQDGKDRLANRYFEISKTYAYAKTYDSAFVYLNRALNLSPSNLEMRTFKARLHGFTGNFDEGIEVAKGVLRDDHRYVPAYLCLSDLFIWADNKPQALNTVKNGLYFSASNVELLEKKALLEYELGQAAESAETAEKLLYYDPSNDTGQKLRSSLKKEIKRNDAGIIYNLDSYENILGNANALSYYYTRKTGTGPLTIRLNQAIRQGKTGFQLEADWYPRLTKRSYLYLNAGFSASDLFPPLRLGAEYYYNFEKAWEGSIGFRYLQFNQEIRPVLLTGQLGKYFGSNWISGRMFLGFTGVPKVTRSYVFLFRHYYKNPEQWLGLTVAFGFVPEIGTFQNTTNIGIDPESGLPIYLNRTRRIGVSYQQPFNKSWWARLTIGAGQQEMQDFPGIYDDFFWGSIQINHSF</sequence>
<dbReference type="InterPro" id="IPR030887">
    <property type="entry name" value="Beta-barrel_YaiO"/>
</dbReference>
<dbReference type="PROSITE" id="PS50005">
    <property type="entry name" value="TPR"/>
    <property type="match status" value="1"/>
</dbReference>
<dbReference type="InterPro" id="IPR011990">
    <property type="entry name" value="TPR-like_helical_dom_sf"/>
</dbReference>
<dbReference type="SUPFAM" id="SSF48452">
    <property type="entry name" value="TPR-like"/>
    <property type="match status" value="1"/>
</dbReference>
<dbReference type="InterPro" id="IPR019734">
    <property type="entry name" value="TPR_rpt"/>
</dbReference>
<name>A0A5C6VB39_9FLAO</name>
<dbReference type="EMBL" id="VORB01000002">
    <property type="protein sequence ID" value="TXC82150.1"/>
    <property type="molecule type" value="Genomic_DNA"/>
</dbReference>
<dbReference type="RefSeq" id="WP_147013395.1">
    <property type="nucleotide sequence ID" value="NZ_VORB01000002.1"/>
</dbReference>
<feature type="domain" description="YaiO beta-barrel" evidence="2">
    <location>
        <begin position="193"/>
        <end position="364"/>
    </location>
</feature>
<keyword evidence="1" id="KW-0802">TPR repeat</keyword>
<protein>
    <submittedName>
        <fullName evidence="3">YaiO family outer membrane beta-barrel protein</fullName>
    </submittedName>
</protein>
<organism evidence="3 4">
    <name type="scientific">Luteibaculum oceani</name>
    <dbReference type="NCBI Taxonomy" id="1294296"/>
    <lineage>
        <taxon>Bacteria</taxon>
        <taxon>Pseudomonadati</taxon>
        <taxon>Bacteroidota</taxon>
        <taxon>Flavobacteriia</taxon>
        <taxon>Flavobacteriales</taxon>
        <taxon>Luteibaculaceae</taxon>
        <taxon>Luteibaculum</taxon>
    </lineage>
</organism>
<dbReference type="NCBIfam" id="TIGR04390">
    <property type="entry name" value="OMP_YaiO_dom"/>
    <property type="match status" value="1"/>
</dbReference>